<dbReference type="Gene3D" id="1.20.120.160">
    <property type="entry name" value="HPT domain"/>
    <property type="match status" value="1"/>
</dbReference>
<dbReference type="RefSeq" id="WP_105221274.1">
    <property type="nucleotide sequence ID" value="NZ_CAWNSU010000084.1"/>
</dbReference>
<evidence type="ECO:0000313" key="3">
    <source>
        <dbReference type="EMBL" id="MUL37425.1"/>
    </source>
</evidence>
<dbReference type="CDD" id="cd00088">
    <property type="entry name" value="HPT"/>
    <property type="match status" value="1"/>
</dbReference>
<dbReference type="OrthoDB" id="2079555at2"/>
<evidence type="ECO:0000313" key="4">
    <source>
        <dbReference type="Proteomes" id="UP000441797"/>
    </source>
</evidence>
<keyword evidence="4" id="KW-1185">Reference proteome</keyword>
<dbReference type="AlphaFoldDB" id="A0A6N8FYL3"/>
<dbReference type="PANTHER" id="PTHR43395:SF1">
    <property type="entry name" value="CHEMOTAXIS PROTEIN CHEA"/>
    <property type="match status" value="1"/>
</dbReference>
<dbReference type="Pfam" id="PF01627">
    <property type="entry name" value="Hpt"/>
    <property type="match status" value="1"/>
</dbReference>
<dbReference type="GO" id="GO:0000160">
    <property type="term" value="P:phosphorelay signal transduction system"/>
    <property type="evidence" value="ECO:0007669"/>
    <property type="project" value="InterPro"/>
</dbReference>
<protein>
    <recommendedName>
        <fullName evidence="2">HPt domain-containing protein</fullName>
    </recommendedName>
</protein>
<accession>A0A6N8FYL3</accession>
<comment type="caution">
    <text evidence="3">The sequence shown here is derived from an EMBL/GenBank/DDBJ whole genome shotgun (WGS) entry which is preliminary data.</text>
</comment>
<dbReference type="PROSITE" id="PS50894">
    <property type="entry name" value="HPT"/>
    <property type="match status" value="1"/>
</dbReference>
<sequence>MIQEQEQRILGYFIDEANDHLNTIEQGLVNLEDTLSDSEMINAVFRAAHSVKGGAAMLGFDSIQQISHRLEDYFKILKDNPTIQVDQKLETLLLKAFDTLQELIKQLEASLSLPHEVVSNLMAQSEPTFIEINNHLKLLAQRPDTDADSQNHRSDSIPVVPNNTTFSSDLLPVFQSQVMQRLREMLQLFKQPETSQNRQQLQEHCQQLLQLGEQFQLSGWSKVCEDASKAIANRNNNYRTLAPIIIKDLKQSQELVLAGRINEVITTNQLKALSTSNLHRTVL</sequence>
<dbReference type="EMBL" id="NAPY01000021">
    <property type="protein sequence ID" value="MUL37425.1"/>
    <property type="molecule type" value="Genomic_DNA"/>
</dbReference>
<evidence type="ECO:0000256" key="1">
    <source>
        <dbReference type="PROSITE-ProRule" id="PRU00110"/>
    </source>
</evidence>
<dbReference type="InterPro" id="IPR036641">
    <property type="entry name" value="HPT_dom_sf"/>
</dbReference>
<organism evidence="3 4">
    <name type="scientific">Gloeocapsopsis dulcis AAB1 = 1H9</name>
    <dbReference type="NCBI Taxonomy" id="1433147"/>
    <lineage>
        <taxon>Bacteria</taxon>
        <taxon>Bacillati</taxon>
        <taxon>Cyanobacteriota</taxon>
        <taxon>Cyanophyceae</taxon>
        <taxon>Oscillatoriophycideae</taxon>
        <taxon>Chroococcales</taxon>
        <taxon>Chroococcaceae</taxon>
        <taxon>Gloeocapsopsis</taxon>
        <taxon>Gloeocapsopsis dulcis</taxon>
    </lineage>
</organism>
<feature type="modified residue" description="Phosphohistidine" evidence="1">
    <location>
        <position position="49"/>
    </location>
</feature>
<dbReference type="InterPro" id="IPR008207">
    <property type="entry name" value="Sig_transdc_His_kin_Hpt_dom"/>
</dbReference>
<dbReference type="SMART" id="SM00073">
    <property type="entry name" value="HPT"/>
    <property type="match status" value="1"/>
</dbReference>
<dbReference type="Proteomes" id="UP000441797">
    <property type="component" value="Unassembled WGS sequence"/>
</dbReference>
<evidence type="ECO:0000259" key="2">
    <source>
        <dbReference type="PROSITE" id="PS50894"/>
    </source>
</evidence>
<dbReference type="SUPFAM" id="SSF47226">
    <property type="entry name" value="Histidine-containing phosphotransfer domain, HPT domain"/>
    <property type="match status" value="1"/>
</dbReference>
<dbReference type="PANTHER" id="PTHR43395">
    <property type="entry name" value="SENSOR HISTIDINE KINASE CHEA"/>
    <property type="match status" value="1"/>
</dbReference>
<gene>
    <name evidence="3" type="ORF">BWI75_14070</name>
</gene>
<reference evidence="3 4" key="1">
    <citation type="journal article" date="2019" name="Front. Microbiol.">
        <title>Genomic Features for Desiccation Tolerance and Sugar Biosynthesis in the Extremophile Gloeocapsopsis sp. UTEX B3054.</title>
        <authorList>
            <person name="Urrejola C."/>
            <person name="Alcorta J."/>
            <person name="Salas L."/>
            <person name="Vasquez M."/>
            <person name="Polz M.F."/>
            <person name="Vicuna R."/>
            <person name="Diez B."/>
        </authorList>
    </citation>
    <scope>NUCLEOTIDE SEQUENCE [LARGE SCALE GENOMIC DNA]</scope>
    <source>
        <strain evidence="3 4">1H9</strain>
    </source>
</reference>
<dbReference type="InterPro" id="IPR051315">
    <property type="entry name" value="Bact_Chemotaxis_CheA"/>
</dbReference>
<feature type="domain" description="HPt" evidence="2">
    <location>
        <begin position="2"/>
        <end position="110"/>
    </location>
</feature>
<name>A0A6N8FYL3_9CHRO</name>
<keyword evidence="1" id="KW-0597">Phosphoprotein</keyword>
<proteinExistence type="predicted"/>